<keyword evidence="12" id="KW-1185">Reference proteome</keyword>
<protein>
    <recommendedName>
        <fullName evidence="10">Nanos-type domain-containing protein</fullName>
    </recommendedName>
</protein>
<evidence type="ECO:0000256" key="7">
    <source>
        <dbReference type="ARBA" id="ARBA00022884"/>
    </source>
</evidence>
<accession>A0A9P0H715</accession>
<organism evidence="11 12">
    <name type="scientific">Nezara viridula</name>
    <name type="common">Southern green stink bug</name>
    <name type="synonym">Cimex viridulus</name>
    <dbReference type="NCBI Taxonomy" id="85310"/>
    <lineage>
        <taxon>Eukaryota</taxon>
        <taxon>Metazoa</taxon>
        <taxon>Ecdysozoa</taxon>
        <taxon>Arthropoda</taxon>
        <taxon>Hexapoda</taxon>
        <taxon>Insecta</taxon>
        <taxon>Pterygota</taxon>
        <taxon>Neoptera</taxon>
        <taxon>Paraneoptera</taxon>
        <taxon>Hemiptera</taxon>
        <taxon>Heteroptera</taxon>
        <taxon>Panheteroptera</taxon>
        <taxon>Pentatomomorpha</taxon>
        <taxon>Pentatomoidea</taxon>
        <taxon>Pentatomidae</taxon>
        <taxon>Pentatominae</taxon>
        <taxon>Nezara</taxon>
    </lineage>
</organism>
<dbReference type="InterPro" id="IPR008705">
    <property type="entry name" value="Nanos/Xcar2"/>
</dbReference>
<dbReference type="GO" id="GO:0006417">
    <property type="term" value="P:regulation of translation"/>
    <property type="evidence" value="ECO:0007669"/>
    <property type="project" value="UniProtKB-UniRule"/>
</dbReference>
<dbReference type="Gene3D" id="4.10.60.30">
    <property type="entry name" value="Nanos, RNA-binding domain"/>
    <property type="match status" value="1"/>
</dbReference>
<dbReference type="InterPro" id="IPR024161">
    <property type="entry name" value="Znf_nanos-typ"/>
</dbReference>
<name>A0A9P0H715_NEZVI</name>
<evidence type="ECO:0000256" key="8">
    <source>
        <dbReference type="PROSITE-ProRule" id="PRU00855"/>
    </source>
</evidence>
<keyword evidence="3" id="KW-0479">Metal-binding</keyword>
<dbReference type="Pfam" id="PF05741">
    <property type="entry name" value="zf-nanos"/>
    <property type="match status" value="1"/>
</dbReference>
<feature type="domain" description="Nanos-type" evidence="10">
    <location>
        <begin position="442"/>
        <end position="499"/>
    </location>
</feature>
<evidence type="ECO:0000256" key="4">
    <source>
        <dbReference type="ARBA" id="ARBA00022771"/>
    </source>
</evidence>
<feature type="compositionally biased region" description="Low complexity" evidence="9">
    <location>
        <begin position="199"/>
        <end position="208"/>
    </location>
</feature>
<dbReference type="OrthoDB" id="5864971at2759"/>
<dbReference type="AlphaFoldDB" id="A0A9P0H715"/>
<evidence type="ECO:0000256" key="2">
    <source>
        <dbReference type="ARBA" id="ARBA00022490"/>
    </source>
</evidence>
<comment type="subcellular location">
    <subcellularLocation>
        <location evidence="1">Cytoplasm</location>
    </subcellularLocation>
</comment>
<dbReference type="EMBL" id="OV725079">
    <property type="protein sequence ID" value="CAH1396650.1"/>
    <property type="molecule type" value="Genomic_DNA"/>
</dbReference>
<evidence type="ECO:0000313" key="12">
    <source>
        <dbReference type="Proteomes" id="UP001152798"/>
    </source>
</evidence>
<keyword evidence="7 8" id="KW-0694">RNA-binding</keyword>
<evidence type="ECO:0000256" key="6">
    <source>
        <dbReference type="ARBA" id="ARBA00022845"/>
    </source>
</evidence>
<evidence type="ECO:0000256" key="9">
    <source>
        <dbReference type="SAM" id="MobiDB-lite"/>
    </source>
</evidence>
<evidence type="ECO:0000256" key="1">
    <source>
        <dbReference type="ARBA" id="ARBA00004496"/>
    </source>
</evidence>
<sequence>MIKMDFPPMEDTINKSSWCFNQASNTDESDGWRKLCATDCNGNIQNIGNPSKTSKCYINHNSVHRHPEAKKVNKGEIKKSKESSIHPGPDFFQNVLLKMYPNKFDSVFDRTNTFSSKENITLKDRNNKLVNSELSYFSDKTSTDLGLSKLLENDSEDCNSKKFTLFPEKSNSSPSILDGLNSYFRKSTPPRSRCLSDPQSKQQSSLTQKLKEKSPESVFNCKDSLPDFVASRISSLRSKIDELELEHRIKDETINENSKLPSIFTDKHCHGANDHNSSQQEKTIVGESFTPICSLVPKRLFDSCAFQDNQTLVTPAENKYIYRRKENDSSPQKPNNPYSLDIGKANPKLVPFKNNPDLYSFQPPNMYHSLNYPPINRQAFYYGVDPTELSHEWLNFIKKFQSFSTRNEENRYRTESNTPEVQTQGKKNYRKNNQNQQQSAMECKFCKSNMESPKMYKSHNLKQRIGRRTLVTCPVLRKLVCERCGETGDNAHTLSYCPRVIAESGKKPVSVAAQLKKTKRVASGKMRKPF</sequence>
<evidence type="ECO:0000259" key="10">
    <source>
        <dbReference type="PROSITE" id="PS51522"/>
    </source>
</evidence>
<dbReference type="Proteomes" id="UP001152798">
    <property type="component" value="Chromosome 3"/>
</dbReference>
<keyword evidence="5" id="KW-0862">Zinc</keyword>
<feature type="region of interest" description="Disordered" evidence="9">
    <location>
        <begin position="407"/>
        <end position="436"/>
    </location>
</feature>
<evidence type="ECO:0000313" key="11">
    <source>
        <dbReference type="EMBL" id="CAH1396650.1"/>
    </source>
</evidence>
<comment type="similarity">
    <text evidence="8">Belongs to the nanos family.</text>
</comment>
<dbReference type="PANTHER" id="PTHR12887">
    <property type="entry name" value="NANOS PROTEIN"/>
    <property type="match status" value="1"/>
</dbReference>
<keyword evidence="4 8" id="KW-0863">Zinc-finger</keyword>
<dbReference type="GO" id="GO:0005737">
    <property type="term" value="C:cytoplasm"/>
    <property type="evidence" value="ECO:0007669"/>
    <property type="project" value="UniProtKB-SubCell"/>
</dbReference>
<dbReference type="GO" id="GO:0003723">
    <property type="term" value="F:RNA binding"/>
    <property type="evidence" value="ECO:0007669"/>
    <property type="project" value="UniProtKB-UniRule"/>
</dbReference>
<gene>
    <name evidence="11" type="ORF">NEZAVI_LOCUS6677</name>
</gene>
<keyword evidence="2" id="KW-0963">Cytoplasm</keyword>
<feature type="region of interest" description="Disordered" evidence="9">
    <location>
        <begin position="65"/>
        <end position="84"/>
    </location>
</feature>
<feature type="region of interest" description="Disordered" evidence="9">
    <location>
        <begin position="187"/>
        <end position="217"/>
    </location>
</feature>
<dbReference type="GO" id="GO:0008270">
    <property type="term" value="F:zinc ion binding"/>
    <property type="evidence" value="ECO:0007669"/>
    <property type="project" value="UniProtKB-KW"/>
</dbReference>
<feature type="compositionally biased region" description="Polar residues" evidence="9">
    <location>
        <begin position="415"/>
        <end position="425"/>
    </location>
</feature>
<keyword evidence="6 8" id="KW-0810">Translation regulation</keyword>
<dbReference type="PROSITE" id="PS51522">
    <property type="entry name" value="ZF_NANOS"/>
    <property type="match status" value="1"/>
</dbReference>
<reference evidence="11" key="1">
    <citation type="submission" date="2022-01" db="EMBL/GenBank/DDBJ databases">
        <authorList>
            <person name="King R."/>
        </authorList>
    </citation>
    <scope>NUCLEOTIDE SEQUENCE</scope>
</reference>
<proteinExistence type="inferred from homology"/>
<evidence type="ECO:0000256" key="5">
    <source>
        <dbReference type="ARBA" id="ARBA00022833"/>
    </source>
</evidence>
<evidence type="ECO:0000256" key="3">
    <source>
        <dbReference type="ARBA" id="ARBA00022723"/>
    </source>
</evidence>
<dbReference type="InterPro" id="IPR038129">
    <property type="entry name" value="Nanos_sf"/>
</dbReference>